<feature type="compositionally biased region" description="Low complexity" evidence="1">
    <location>
        <begin position="680"/>
        <end position="693"/>
    </location>
</feature>
<dbReference type="OrthoDB" id="2556096at2759"/>
<feature type="compositionally biased region" description="Polar residues" evidence="1">
    <location>
        <begin position="633"/>
        <end position="647"/>
    </location>
</feature>
<organism evidence="2 3">
    <name type="scientific">Ustilago hordei</name>
    <name type="common">Barley covered smut fungus</name>
    <dbReference type="NCBI Taxonomy" id="120017"/>
    <lineage>
        <taxon>Eukaryota</taxon>
        <taxon>Fungi</taxon>
        <taxon>Dikarya</taxon>
        <taxon>Basidiomycota</taxon>
        <taxon>Ustilaginomycotina</taxon>
        <taxon>Ustilaginomycetes</taxon>
        <taxon>Ustilaginales</taxon>
        <taxon>Ustilaginaceae</taxon>
        <taxon>Ustilago</taxon>
    </lineage>
</organism>
<feature type="region of interest" description="Disordered" evidence="1">
    <location>
        <begin position="1"/>
        <end position="85"/>
    </location>
</feature>
<feature type="region of interest" description="Disordered" evidence="1">
    <location>
        <begin position="487"/>
        <end position="591"/>
    </location>
</feature>
<dbReference type="OMA" id="ERWRTWP"/>
<keyword evidence="3" id="KW-1185">Reference proteome</keyword>
<dbReference type="Proteomes" id="UP000006174">
    <property type="component" value="Unassembled WGS sequence"/>
</dbReference>
<feature type="compositionally biased region" description="Basic and acidic residues" evidence="1">
    <location>
        <begin position="973"/>
        <end position="1002"/>
    </location>
</feature>
<feature type="compositionally biased region" description="Polar residues" evidence="1">
    <location>
        <begin position="27"/>
        <end position="76"/>
    </location>
</feature>
<feature type="compositionally biased region" description="Low complexity" evidence="1">
    <location>
        <begin position="721"/>
        <end position="733"/>
    </location>
</feature>
<feature type="compositionally biased region" description="Low complexity" evidence="1">
    <location>
        <begin position="655"/>
        <end position="668"/>
    </location>
</feature>
<evidence type="ECO:0000313" key="2">
    <source>
        <dbReference type="EMBL" id="CCF53398.1"/>
    </source>
</evidence>
<proteinExistence type="predicted"/>
<accession>I2G2K5</accession>
<gene>
    <name evidence="2" type="ORF">UHOR_02524</name>
</gene>
<feature type="compositionally biased region" description="Polar residues" evidence="1">
    <location>
        <begin position="509"/>
        <end position="570"/>
    </location>
</feature>
<feature type="region of interest" description="Disordered" evidence="1">
    <location>
        <begin position="633"/>
        <end position="778"/>
    </location>
</feature>
<feature type="region of interest" description="Disordered" evidence="1">
    <location>
        <begin position="131"/>
        <end position="155"/>
    </location>
</feature>
<feature type="compositionally biased region" description="Low complexity" evidence="1">
    <location>
        <begin position="928"/>
        <end position="938"/>
    </location>
</feature>
<reference evidence="2 3" key="1">
    <citation type="journal article" date="2012" name="Plant Cell">
        <title>Genome comparison of barley and maize smut fungi reveals targeted loss of RNA silencing components and species-specific presence of transposable elements.</title>
        <authorList>
            <person name="Laurie J.D."/>
            <person name="Ali S."/>
            <person name="Linning R."/>
            <person name="Mannhaupt G."/>
            <person name="Wong P."/>
            <person name="Gueldener U."/>
            <person name="Muensterkoetter M."/>
            <person name="Moore R."/>
            <person name="Kahmann R."/>
            <person name="Bakkeren G."/>
            <person name="Schirawski J."/>
        </authorList>
    </citation>
    <scope>NUCLEOTIDE SEQUENCE [LARGE SCALE GENOMIC DNA]</scope>
    <source>
        <strain evidence="3">Uh4875-4</strain>
    </source>
</reference>
<feature type="region of interest" description="Disordered" evidence="1">
    <location>
        <begin position="867"/>
        <end position="1043"/>
    </location>
</feature>
<feature type="compositionally biased region" description="Polar residues" evidence="1">
    <location>
        <begin position="490"/>
        <end position="500"/>
    </location>
</feature>
<protein>
    <submittedName>
        <fullName evidence="2">Uncharacterized protein</fullName>
    </submittedName>
</protein>
<comment type="caution">
    <text evidence="2">The sequence shown here is derived from an EMBL/GenBank/DDBJ whole genome shotgun (WGS) entry which is preliminary data.</text>
</comment>
<feature type="compositionally biased region" description="Polar residues" evidence="1">
    <location>
        <begin position="131"/>
        <end position="143"/>
    </location>
</feature>
<feature type="compositionally biased region" description="Polar residues" evidence="1">
    <location>
        <begin position="702"/>
        <end position="712"/>
    </location>
</feature>
<sequence length="1043" mass="111019">MHSSRDGTRSQHGGKVHDPARSEQKHTSSASFVSTLSNALNISTPTSARKATLTPTAQSMPTRSTHAACSSHQATPTRPDALRTPVRAPDAPRILTLTGHEASQWPTTPFSPWILPSDVDQLEHASYASASTSAGQCASTSRLPEQDQGWLMSGPSPRKSFNIFASRSKTIAAAPTASLRDVSTGEPATHPTQIYLPGSFSPNSLAIPHQQSVDTSAGPFHAYREQPSSDPRIGIYEVERGSSDVSTSQAVCSPTSAAAWSPTQFSSAYPSGFSDGSFMSAMQEQDTPSMSTHLLPSQHLTEQLSRSLLAQTAEVRHMSASAQPFIFSMPRRVDRSDVPVQAHPIRIRSSMGLSSGHSVGSGAMGHVPASTAPSHGQSSFQLQPAPRIIACSSSAILAKPGRFEKASCQRKTPGDMYSADVGLRHESNHQASDASARDGREIAGLGLQLDTEPAESMALGFANAPYQSLMSVDEMGRWILNSEGQAVGLSEQSSSFTNDSRGGRVTWQGKDTWNTSLGATTEASFTSHSSTPTWDTSLNDMTSPPSASADSQFVPTSASSIGISYSQNRPPSKPNERPSESSDAQSPSVMTPEVAMHDFSEFGQSVSIEQMADERWRTWPRNRDSVLLRERTSNPIMPTSPGLTLQPQADERASFDSLSVSASSTRSRLMAEPYNKNMRSARPSSSDSTSSRSFIGNAAALDTQQSTGTTGPTRPRSHIATGSLRMSSTTRSGSSGGGAGSDGPSAPTERISGTALALRRARGVSQGEPPPSSSSAAMKLTRSSDAIIPPGSSASSSSSAKFRHSVSLQRTALSSDGLSQAVQRPQSLLETSPDRLGSLFAKPQGKVGFNEVSVALDTLRMFLKQKEQGQKVDENSDANNTTTLPSPVERDQGSSPNKSCRSLRRTKGLSPPRGAFSSVDESGTLQTSSSPSNISSPPSDRPGAISAHGRSQSLGGGMIGSSQPTHNQPTNSRQDDRLAVLEDLSERVIKLKAETERQKEQHAAASMPPPPTRPASMQHHRSQSNMTRREMHEEYLRKRSNGS</sequence>
<feature type="compositionally biased region" description="Polar residues" evidence="1">
    <location>
        <begin position="960"/>
        <end position="972"/>
    </location>
</feature>
<feature type="compositionally biased region" description="Basic and acidic residues" evidence="1">
    <location>
        <begin position="1027"/>
        <end position="1037"/>
    </location>
</feature>
<dbReference type="HOGENOM" id="CLU_318622_0_0_1"/>
<feature type="compositionally biased region" description="Basic and acidic residues" evidence="1">
    <location>
        <begin position="1"/>
        <end position="26"/>
    </location>
</feature>
<dbReference type="EMBL" id="CAGI01000182">
    <property type="protein sequence ID" value="CCF53398.1"/>
    <property type="molecule type" value="Genomic_DNA"/>
</dbReference>
<dbReference type="AlphaFoldDB" id="I2G2K5"/>
<name>I2G2K5_USTHO</name>
<dbReference type="eggNOG" id="ENOG502TG67">
    <property type="taxonomic scope" value="Eukaryota"/>
</dbReference>
<evidence type="ECO:0000256" key="1">
    <source>
        <dbReference type="SAM" id="MobiDB-lite"/>
    </source>
</evidence>
<evidence type="ECO:0000313" key="3">
    <source>
        <dbReference type="Proteomes" id="UP000006174"/>
    </source>
</evidence>